<reference evidence="3 4" key="1">
    <citation type="submission" date="2023-08" db="EMBL/GenBank/DDBJ databases">
        <title>Black Yeasts Isolated from many extreme environments.</title>
        <authorList>
            <person name="Coleine C."/>
            <person name="Stajich J.E."/>
            <person name="Selbmann L."/>
        </authorList>
    </citation>
    <scope>NUCLEOTIDE SEQUENCE [LARGE SCALE GENOMIC DNA]</scope>
    <source>
        <strain evidence="3 4">CCFEE 5935</strain>
    </source>
</reference>
<sequence>MAGAGGEDGFADVDTFDTNTTLSNQESSALPSLVTNSRAKSTLFDESNSPDTPAAAPPTTILEWETSLEGTQSSEVPTLQTPRSRRSFPSHYSTPSSIAGDKPSSPLSHTYSTPSSGKRRSAQISTGDGDTLYSNRPSTTPQMDQSIESLDLTEDAGPPSPSPLPTAERQEQRRVHPMRRSNPLSILRGPRLSTRLTRNIAPAPQLLFKFPSADNRPPIPITVPRNTSPTTQPHFHVPSINRPPLTPLTPSTQPTATAPTPQTPVTNPRDSTPITPSSSQDEVVAALQDIQQLLLDTNRQHIQVIRDLAIKVNRLEEEAKRDRAHVDEVERNLTDGVDR</sequence>
<evidence type="ECO:0000313" key="3">
    <source>
        <dbReference type="EMBL" id="KAK5166119.1"/>
    </source>
</evidence>
<feature type="region of interest" description="Disordered" evidence="2">
    <location>
        <begin position="208"/>
        <end position="280"/>
    </location>
</feature>
<feature type="compositionally biased region" description="Polar residues" evidence="2">
    <location>
        <begin position="16"/>
        <end position="51"/>
    </location>
</feature>
<keyword evidence="4" id="KW-1185">Reference proteome</keyword>
<evidence type="ECO:0000313" key="4">
    <source>
        <dbReference type="Proteomes" id="UP001337655"/>
    </source>
</evidence>
<name>A0AAV9P0P4_9PEZI</name>
<dbReference type="AlphaFoldDB" id="A0AAV9P0P4"/>
<feature type="compositionally biased region" description="Low complexity" evidence="2">
    <location>
        <begin position="248"/>
        <end position="266"/>
    </location>
</feature>
<feature type="region of interest" description="Disordered" evidence="2">
    <location>
        <begin position="1"/>
        <end position="190"/>
    </location>
</feature>
<feature type="coiled-coil region" evidence="1">
    <location>
        <begin position="298"/>
        <end position="332"/>
    </location>
</feature>
<dbReference type="GeneID" id="89929713"/>
<feature type="compositionally biased region" description="Polar residues" evidence="2">
    <location>
        <begin position="268"/>
        <end position="280"/>
    </location>
</feature>
<gene>
    <name evidence="3" type="ORF">LTR77_008380</name>
</gene>
<evidence type="ECO:0000256" key="2">
    <source>
        <dbReference type="SAM" id="MobiDB-lite"/>
    </source>
</evidence>
<feature type="compositionally biased region" description="Polar residues" evidence="2">
    <location>
        <begin position="68"/>
        <end position="82"/>
    </location>
</feature>
<feature type="compositionally biased region" description="Polar residues" evidence="2">
    <location>
        <begin position="105"/>
        <end position="148"/>
    </location>
</feature>
<accession>A0AAV9P0P4</accession>
<keyword evidence="1" id="KW-0175">Coiled coil</keyword>
<dbReference type="Proteomes" id="UP001337655">
    <property type="component" value="Unassembled WGS sequence"/>
</dbReference>
<dbReference type="EMBL" id="JAVRRT010000014">
    <property type="protein sequence ID" value="KAK5166119.1"/>
    <property type="molecule type" value="Genomic_DNA"/>
</dbReference>
<evidence type="ECO:0000256" key="1">
    <source>
        <dbReference type="SAM" id="Coils"/>
    </source>
</evidence>
<organism evidence="3 4">
    <name type="scientific">Saxophila tyrrhenica</name>
    <dbReference type="NCBI Taxonomy" id="1690608"/>
    <lineage>
        <taxon>Eukaryota</taxon>
        <taxon>Fungi</taxon>
        <taxon>Dikarya</taxon>
        <taxon>Ascomycota</taxon>
        <taxon>Pezizomycotina</taxon>
        <taxon>Dothideomycetes</taxon>
        <taxon>Dothideomycetidae</taxon>
        <taxon>Mycosphaerellales</taxon>
        <taxon>Extremaceae</taxon>
        <taxon>Saxophila</taxon>
    </lineage>
</organism>
<dbReference type="RefSeq" id="XP_064656072.1">
    <property type="nucleotide sequence ID" value="XM_064805612.1"/>
</dbReference>
<feature type="compositionally biased region" description="Polar residues" evidence="2">
    <location>
        <begin position="224"/>
        <end position="233"/>
    </location>
</feature>
<proteinExistence type="predicted"/>
<protein>
    <submittedName>
        <fullName evidence="3">Uncharacterized protein</fullName>
    </submittedName>
</protein>
<comment type="caution">
    <text evidence="3">The sequence shown here is derived from an EMBL/GenBank/DDBJ whole genome shotgun (WGS) entry which is preliminary data.</text>
</comment>